<evidence type="ECO:0000256" key="3">
    <source>
        <dbReference type="ARBA" id="ARBA00022448"/>
    </source>
</evidence>
<dbReference type="Gene3D" id="2.40.128.20">
    <property type="match status" value="1"/>
</dbReference>
<accession>A0A8D1M8C0</accession>
<dbReference type="InterPro" id="IPR000566">
    <property type="entry name" value="Lipocln_cytosolic_FA-bd_dom"/>
</dbReference>
<dbReference type="AlphaFoldDB" id="A0A8D1M8C0"/>
<dbReference type="Proteomes" id="UP000694571">
    <property type="component" value="Unplaced"/>
</dbReference>
<dbReference type="GO" id="GO:0005576">
    <property type="term" value="C:extracellular region"/>
    <property type="evidence" value="ECO:0007669"/>
    <property type="project" value="UniProtKB-SubCell"/>
</dbReference>
<dbReference type="Ensembl" id="ENSSSCT00050048519.1">
    <property type="protein sequence ID" value="ENSSSCP00050020203.1"/>
    <property type="gene ID" value="ENSSSCG00050036069.1"/>
</dbReference>
<evidence type="ECO:0000256" key="8">
    <source>
        <dbReference type="SAM" id="MobiDB-lite"/>
    </source>
</evidence>
<dbReference type="PANTHER" id="PTHR11430:SF64">
    <property type="entry name" value="LIPOCALIN-15"/>
    <property type="match status" value="1"/>
</dbReference>
<feature type="domain" description="Lipocalin/cytosolic fatty-acid binding" evidence="10">
    <location>
        <begin position="161"/>
        <end position="299"/>
    </location>
</feature>
<name>A0A8D1M8C0_PIG</name>
<dbReference type="InterPro" id="IPR012674">
    <property type="entry name" value="Calycin"/>
</dbReference>
<sequence>MGATLLSRVLVLLWVTSAGAEVLVQPDFDAKKVWEASVLCRGWGSRPSPCWKQGVRDPVTSAVHGGLALRLRGCTPLRFLFGLILKLRRVGVRTDPLHGGENRGSQWPWDLPQASGRIGARTTRGHSEDPWLQTNPWASGPRVLVPGGRDPGSRAASSQFAGLWYVVAMVSDCKVFRGSKDHLLMFTSNVTATAEGNLSVHMEVPGPDGCKQMDAEYLRTGSQGHFRVPTLGYLDVRVVDTDYSSFAVVYIYKELEGALSTLVQLYSRTQEASPQAMKTFQDFYPTVGLPHDMMVALPKSGTRPNPAHQAPPSPSPAFRPKSRL</sequence>
<feature type="chain" id="PRO_5034216415" description="Lipocalin/cytosolic fatty-acid binding domain-containing protein" evidence="9">
    <location>
        <begin position="21"/>
        <end position="324"/>
    </location>
</feature>
<dbReference type="Pfam" id="PF00061">
    <property type="entry name" value="Lipocalin"/>
    <property type="match status" value="1"/>
</dbReference>
<dbReference type="InterPro" id="IPR002345">
    <property type="entry name" value="Lipocalin"/>
</dbReference>
<keyword evidence="3" id="KW-0813">Transport</keyword>
<dbReference type="InterPro" id="IPR003087">
    <property type="entry name" value="LCN2/LCN12"/>
</dbReference>
<keyword evidence="5 9" id="KW-0732">Signal</keyword>
<dbReference type="GO" id="GO:0036094">
    <property type="term" value="F:small molecule binding"/>
    <property type="evidence" value="ECO:0007669"/>
    <property type="project" value="InterPro"/>
</dbReference>
<keyword evidence="6" id="KW-1015">Disulfide bond</keyword>
<keyword evidence="7" id="KW-0325">Glycoprotein</keyword>
<keyword evidence="4" id="KW-0964">Secreted</keyword>
<dbReference type="SUPFAM" id="SSF50814">
    <property type="entry name" value="Lipocalins"/>
    <property type="match status" value="1"/>
</dbReference>
<feature type="signal peptide" evidence="9">
    <location>
        <begin position="1"/>
        <end position="20"/>
    </location>
</feature>
<evidence type="ECO:0000256" key="5">
    <source>
        <dbReference type="ARBA" id="ARBA00022729"/>
    </source>
</evidence>
<evidence type="ECO:0000259" key="10">
    <source>
        <dbReference type="Pfam" id="PF00061"/>
    </source>
</evidence>
<dbReference type="PRINTS" id="PR01275">
    <property type="entry name" value="NGELATINASE"/>
</dbReference>
<evidence type="ECO:0000256" key="9">
    <source>
        <dbReference type="SAM" id="SignalP"/>
    </source>
</evidence>
<evidence type="ECO:0000256" key="7">
    <source>
        <dbReference type="ARBA" id="ARBA00023180"/>
    </source>
</evidence>
<dbReference type="PANTHER" id="PTHR11430">
    <property type="entry name" value="LIPOCALIN"/>
    <property type="match status" value="1"/>
</dbReference>
<evidence type="ECO:0000256" key="4">
    <source>
        <dbReference type="ARBA" id="ARBA00022525"/>
    </source>
</evidence>
<dbReference type="PRINTS" id="PR00179">
    <property type="entry name" value="LIPOCALIN"/>
</dbReference>
<evidence type="ECO:0000256" key="2">
    <source>
        <dbReference type="ARBA" id="ARBA00006889"/>
    </source>
</evidence>
<protein>
    <recommendedName>
        <fullName evidence="10">Lipocalin/cytosolic fatty-acid binding domain-containing protein</fullName>
    </recommendedName>
</protein>
<reference evidence="11" key="1">
    <citation type="submission" date="2025-08" db="UniProtKB">
        <authorList>
            <consortium name="Ensembl"/>
        </authorList>
    </citation>
    <scope>IDENTIFICATION</scope>
</reference>
<evidence type="ECO:0000256" key="1">
    <source>
        <dbReference type="ARBA" id="ARBA00004613"/>
    </source>
</evidence>
<feature type="region of interest" description="Disordered" evidence="8">
    <location>
        <begin position="296"/>
        <end position="324"/>
    </location>
</feature>
<evidence type="ECO:0000256" key="6">
    <source>
        <dbReference type="ARBA" id="ARBA00023157"/>
    </source>
</evidence>
<proteinExistence type="inferred from homology"/>
<comment type="similarity">
    <text evidence="2">Belongs to the calycin superfamily. Lipocalin family.</text>
</comment>
<comment type="subcellular location">
    <subcellularLocation>
        <location evidence="1">Secreted</location>
    </subcellularLocation>
</comment>
<evidence type="ECO:0000313" key="12">
    <source>
        <dbReference type="Proteomes" id="UP000694571"/>
    </source>
</evidence>
<organism evidence="11 12">
    <name type="scientific">Sus scrofa</name>
    <name type="common">Pig</name>
    <dbReference type="NCBI Taxonomy" id="9823"/>
    <lineage>
        <taxon>Eukaryota</taxon>
        <taxon>Metazoa</taxon>
        <taxon>Chordata</taxon>
        <taxon>Craniata</taxon>
        <taxon>Vertebrata</taxon>
        <taxon>Euteleostomi</taxon>
        <taxon>Mammalia</taxon>
        <taxon>Eutheria</taxon>
        <taxon>Laurasiatheria</taxon>
        <taxon>Artiodactyla</taxon>
        <taxon>Suina</taxon>
        <taxon>Suidae</taxon>
        <taxon>Sus</taxon>
    </lineage>
</organism>
<evidence type="ECO:0000313" key="11">
    <source>
        <dbReference type="Ensembl" id="ENSSSCP00050020203.1"/>
    </source>
</evidence>